<feature type="domain" description="Leucine-rich repeat-containing N-terminal plant-type" evidence="4">
    <location>
        <begin position="47"/>
        <end position="80"/>
    </location>
</feature>
<comment type="caution">
    <text evidence="5">The sequence shown here is derived from an EMBL/GenBank/DDBJ whole genome shotgun (WGS) entry which is preliminary data.</text>
</comment>
<dbReference type="Proteomes" id="UP000824469">
    <property type="component" value="Unassembled WGS sequence"/>
</dbReference>
<feature type="non-terminal residue" evidence="5">
    <location>
        <position position="1"/>
    </location>
</feature>
<evidence type="ECO:0000256" key="2">
    <source>
        <dbReference type="ARBA" id="ARBA00022737"/>
    </source>
</evidence>
<gene>
    <name evidence="5" type="ORF">KI387_021253</name>
</gene>
<keyword evidence="2" id="KW-0677">Repeat</keyword>
<evidence type="ECO:0000256" key="3">
    <source>
        <dbReference type="SAM" id="SignalP"/>
    </source>
</evidence>
<keyword evidence="6" id="KW-1185">Reference proteome</keyword>
<accession>A0AA38GD19</accession>
<proteinExistence type="predicted"/>
<evidence type="ECO:0000259" key="4">
    <source>
        <dbReference type="Pfam" id="PF08263"/>
    </source>
</evidence>
<reference evidence="5 6" key="1">
    <citation type="journal article" date="2021" name="Nat. Plants">
        <title>The Taxus genome provides insights into paclitaxel biosynthesis.</title>
        <authorList>
            <person name="Xiong X."/>
            <person name="Gou J."/>
            <person name="Liao Q."/>
            <person name="Li Y."/>
            <person name="Zhou Q."/>
            <person name="Bi G."/>
            <person name="Li C."/>
            <person name="Du R."/>
            <person name="Wang X."/>
            <person name="Sun T."/>
            <person name="Guo L."/>
            <person name="Liang H."/>
            <person name="Lu P."/>
            <person name="Wu Y."/>
            <person name="Zhang Z."/>
            <person name="Ro D.K."/>
            <person name="Shang Y."/>
            <person name="Huang S."/>
            <person name="Yan J."/>
        </authorList>
    </citation>
    <scope>NUCLEOTIDE SEQUENCE [LARGE SCALE GENOMIC DNA]</scope>
    <source>
        <strain evidence="5">Ta-2019</strain>
    </source>
</reference>
<feature type="signal peptide" evidence="3">
    <location>
        <begin position="1"/>
        <end position="39"/>
    </location>
</feature>
<feature type="chain" id="PRO_5041296001" description="Leucine-rich repeat-containing N-terminal plant-type domain-containing protein" evidence="3">
    <location>
        <begin position="40"/>
        <end position="86"/>
    </location>
</feature>
<dbReference type="InterPro" id="IPR013210">
    <property type="entry name" value="LRR_N_plant-typ"/>
</dbReference>
<dbReference type="AlphaFoldDB" id="A0AA38GD19"/>
<dbReference type="EMBL" id="JAHRHJ020000004">
    <property type="protein sequence ID" value="KAH9319484.1"/>
    <property type="molecule type" value="Genomic_DNA"/>
</dbReference>
<dbReference type="Pfam" id="PF08263">
    <property type="entry name" value="LRRNT_2"/>
    <property type="match status" value="1"/>
</dbReference>
<evidence type="ECO:0000256" key="1">
    <source>
        <dbReference type="ARBA" id="ARBA00022614"/>
    </source>
</evidence>
<evidence type="ECO:0000313" key="6">
    <source>
        <dbReference type="Proteomes" id="UP000824469"/>
    </source>
</evidence>
<sequence length="86" mass="9909">YENTITFEVEGTRMHYKIRMKMVVFFLLLFLSALPACSSHSSPSYYSDLHALLTFKNSLSLDPLNSLRNWSPNHNTCNWTALLPGR</sequence>
<feature type="non-terminal residue" evidence="5">
    <location>
        <position position="86"/>
    </location>
</feature>
<keyword evidence="3" id="KW-0732">Signal</keyword>
<organism evidence="5 6">
    <name type="scientific">Taxus chinensis</name>
    <name type="common">Chinese yew</name>
    <name type="synonym">Taxus wallichiana var. chinensis</name>
    <dbReference type="NCBI Taxonomy" id="29808"/>
    <lineage>
        <taxon>Eukaryota</taxon>
        <taxon>Viridiplantae</taxon>
        <taxon>Streptophyta</taxon>
        <taxon>Embryophyta</taxon>
        <taxon>Tracheophyta</taxon>
        <taxon>Spermatophyta</taxon>
        <taxon>Pinopsida</taxon>
        <taxon>Pinidae</taxon>
        <taxon>Conifers II</taxon>
        <taxon>Cupressales</taxon>
        <taxon>Taxaceae</taxon>
        <taxon>Taxus</taxon>
    </lineage>
</organism>
<name>A0AA38GD19_TAXCH</name>
<evidence type="ECO:0000313" key="5">
    <source>
        <dbReference type="EMBL" id="KAH9319484.1"/>
    </source>
</evidence>
<protein>
    <recommendedName>
        <fullName evidence="4">Leucine-rich repeat-containing N-terminal plant-type domain-containing protein</fullName>
    </recommendedName>
</protein>
<keyword evidence="1" id="KW-0433">Leucine-rich repeat</keyword>